<dbReference type="AlphaFoldDB" id="A0A1G7MFI0"/>
<evidence type="ECO:0000256" key="5">
    <source>
        <dbReference type="SAM" id="Phobius"/>
    </source>
</evidence>
<dbReference type="EMBL" id="FNBU01000017">
    <property type="protein sequence ID" value="SDF60523.1"/>
    <property type="molecule type" value="Genomic_DNA"/>
</dbReference>
<protein>
    <submittedName>
        <fullName evidence="7">Uncharacterized membrane protein YkvA, DUF1232 family</fullName>
    </submittedName>
</protein>
<feature type="domain" description="DUF1232" evidence="6">
    <location>
        <begin position="45"/>
        <end position="81"/>
    </location>
</feature>
<keyword evidence="2 5" id="KW-0812">Transmembrane</keyword>
<dbReference type="RefSeq" id="WP_093690689.1">
    <property type="nucleotide sequence ID" value="NZ_FNBU01000017.1"/>
</dbReference>
<dbReference type="InterPro" id="IPR010652">
    <property type="entry name" value="DUF1232"/>
</dbReference>
<keyword evidence="8" id="KW-1185">Reference proteome</keyword>
<evidence type="ECO:0000256" key="2">
    <source>
        <dbReference type="ARBA" id="ARBA00022692"/>
    </source>
</evidence>
<organism evidence="7 8">
    <name type="scientific">Sporolituus thermophilus DSM 23256</name>
    <dbReference type="NCBI Taxonomy" id="1123285"/>
    <lineage>
        <taxon>Bacteria</taxon>
        <taxon>Bacillati</taxon>
        <taxon>Bacillota</taxon>
        <taxon>Negativicutes</taxon>
        <taxon>Selenomonadales</taxon>
        <taxon>Sporomusaceae</taxon>
        <taxon>Sporolituus</taxon>
    </lineage>
</organism>
<name>A0A1G7MFI0_9FIRM</name>
<accession>A0A1G7MFI0</accession>
<keyword evidence="3 5" id="KW-1133">Transmembrane helix</keyword>
<feature type="transmembrane region" description="Helical" evidence="5">
    <location>
        <begin position="76"/>
        <end position="95"/>
    </location>
</feature>
<gene>
    <name evidence="7" type="ORF">SAMN05660235_02125</name>
</gene>
<evidence type="ECO:0000313" key="7">
    <source>
        <dbReference type="EMBL" id="SDF60523.1"/>
    </source>
</evidence>
<evidence type="ECO:0000256" key="1">
    <source>
        <dbReference type="ARBA" id="ARBA00004127"/>
    </source>
</evidence>
<dbReference type="GO" id="GO:0012505">
    <property type="term" value="C:endomembrane system"/>
    <property type="evidence" value="ECO:0007669"/>
    <property type="project" value="UniProtKB-SubCell"/>
</dbReference>
<feature type="transmembrane region" description="Helical" evidence="5">
    <location>
        <begin position="115"/>
        <end position="135"/>
    </location>
</feature>
<reference evidence="8" key="1">
    <citation type="submission" date="2016-10" db="EMBL/GenBank/DDBJ databases">
        <authorList>
            <person name="Varghese N."/>
            <person name="Submissions S."/>
        </authorList>
    </citation>
    <scope>NUCLEOTIDE SEQUENCE [LARGE SCALE GENOMIC DNA]</scope>
    <source>
        <strain evidence="8">DSM 23256</strain>
    </source>
</reference>
<dbReference type="Pfam" id="PF06803">
    <property type="entry name" value="DUF1232"/>
    <property type="match status" value="1"/>
</dbReference>
<comment type="subcellular location">
    <subcellularLocation>
        <location evidence="1">Endomembrane system</location>
        <topology evidence="1">Multi-pass membrane protein</topology>
    </subcellularLocation>
</comment>
<keyword evidence="4 5" id="KW-0472">Membrane</keyword>
<feature type="transmembrane region" description="Helical" evidence="5">
    <location>
        <begin position="43"/>
        <end position="64"/>
    </location>
</feature>
<evidence type="ECO:0000313" key="8">
    <source>
        <dbReference type="Proteomes" id="UP000243333"/>
    </source>
</evidence>
<dbReference type="OrthoDB" id="9800202at2"/>
<evidence type="ECO:0000256" key="4">
    <source>
        <dbReference type="ARBA" id="ARBA00023136"/>
    </source>
</evidence>
<sequence>MSEPEKRPEQALTLNQRLKEWARKLKGDVIAVYFALKHPGTPLYAKVVATIVVGYALSPIDLIPDFVPVLGYLDEVILLPLGIALAIKLIPADVLTACREEARNNPPALKPKIWIAAYVIVFLWLTVIYAVYAWLK</sequence>
<proteinExistence type="predicted"/>
<evidence type="ECO:0000256" key="3">
    <source>
        <dbReference type="ARBA" id="ARBA00022989"/>
    </source>
</evidence>
<evidence type="ECO:0000259" key="6">
    <source>
        <dbReference type="Pfam" id="PF06803"/>
    </source>
</evidence>
<dbReference type="Proteomes" id="UP000243333">
    <property type="component" value="Unassembled WGS sequence"/>
</dbReference>
<dbReference type="STRING" id="1123285.SAMN05660235_02125"/>